<comment type="caution">
    <text evidence="1">The sequence shown here is derived from an EMBL/GenBank/DDBJ whole genome shotgun (WGS) entry which is preliminary data.</text>
</comment>
<gene>
    <name evidence="1" type="ORF">LKD81_01805</name>
</gene>
<dbReference type="RefSeq" id="WP_308452525.1">
    <property type="nucleotide sequence ID" value="NZ_JAJEQR010000004.1"/>
</dbReference>
<dbReference type="InterPro" id="IPR007553">
    <property type="entry name" value="2-thiour_desulf"/>
</dbReference>
<reference evidence="1" key="1">
    <citation type="submission" date="2021-10" db="EMBL/GenBank/DDBJ databases">
        <title>Anaerobic single-cell dispensing facilitates the cultivation of human gut bacteria.</title>
        <authorList>
            <person name="Afrizal A."/>
        </authorList>
    </citation>
    <scope>NUCLEOTIDE SEQUENCE</scope>
    <source>
        <strain evidence="1">CLA-AA-H215</strain>
    </source>
</reference>
<name>A0AAE3E8A9_9FIRM</name>
<evidence type="ECO:0000313" key="1">
    <source>
        <dbReference type="EMBL" id="MCC2229737.1"/>
    </source>
</evidence>
<dbReference type="EMBL" id="JAJEQR010000004">
    <property type="protein sequence ID" value="MCC2229737.1"/>
    <property type="molecule type" value="Genomic_DNA"/>
</dbReference>
<dbReference type="AlphaFoldDB" id="A0AAE3E8A9"/>
<accession>A0AAE3E8A9</accession>
<proteinExistence type="predicted"/>
<organism evidence="1 2">
    <name type="scientific">Hominifimenecus microfluidus</name>
    <dbReference type="NCBI Taxonomy" id="2885348"/>
    <lineage>
        <taxon>Bacteria</taxon>
        <taxon>Bacillati</taxon>
        <taxon>Bacillota</taxon>
        <taxon>Clostridia</taxon>
        <taxon>Lachnospirales</taxon>
        <taxon>Lachnospiraceae</taxon>
        <taxon>Hominifimenecus</taxon>
    </lineage>
</organism>
<dbReference type="Proteomes" id="UP001198182">
    <property type="component" value="Unassembled WGS sequence"/>
</dbReference>
<protein>
    <submittedName>
        <fullName evidence="1">DUF523 domain-containing protein</fullName>
    </submittedName>
</protein>
<evidence type="ECO:0000313" key="2">
    <source>
        <dbReference type="Proteomes" id="UP001198182"/>
    </source>
</evidence>
<dbReference type="PANTHER" id="PTHR30087">
    <property type="entry name" value="INNER MEMBRANE PROTEIN"/>
    <property type="match status" value="1"/>
</dbReference>
<keyword evidence="2" id="KW-1185">Reference proteome</keyword>
<dbReference type="PANTHER" id="PTHR30087:SF1">
    <property type="entry name" value="HYPOTHETICAL CYTOSOLIC PROTEIN"/>
    <property type="match status" value="1"/>
</dbReference>
<sequence>MSSSISTNENKRPWIAVSACLLGENCKYNGGNNYRAELKEFLADYKVIPVCPEVAGGLPTPRVPVELKDGIPFDRDGISREKEFRLGTERTLQELKDKEIAFAILQSRSPSCGVGQIYDGTFSGTKIPGMGMFAAAMKAAGYPVYDVEEVLGGMLPEKK</sequence>
<dbReference type="Pfam" id="PF04463">
    <property type="entry name" value="2-thiour_desulf"/>
    <property type="match status" value="1"/>
</dbReference>